<dbReference type="InterPro" id="IPR024607">
    <property type="entry name" value="Sulfatase_CS"/>
</dbReference>
<dbReference type="InterPro" id="IPR050738">
    <property type="entry name" value="Sulfatase"/>
</dbReference>
<evidence type="ECO:0000256" key="2">
    <source>
        <dbReference type="ARBA" id="ARBA00022723"/>
    </source>
</evidence>
<keyword evidence="4" id="KW-0106">Calcium</keyword>
<keyword evidence="2" id="KW-0479">Metal-binding</keyword>
<accession>A0A382CW86</accession>
<dbReference type="PANTHER" id="PTHR42693">
    <property type="entry name" value="ARYLSULFATASE FAMILY MEMBER"/>
    <property type="match status" value="1"/>
</dbReference>
<evidence type="ECO:0000313" key="7">
    <source>
        <dbReference type="EMBL" id="SVB29573.1"/>
    </source>
</evidence>
<sequence length="372" mass="41253">MPATLEPFEGTIGRTHQDSTPWWPDIPVPREGSPNVLVILLDDTGFAHFGCYGSTIATPNIDHLATAGLRYTNFHTTALCSPTRACLLTGRNHHTVGMRAVSNMRSGFPHLRGHITKHAATVAELLSDEGYGTYCVGKWHLTPMADTSAAGPFDQWPLQRGFGRFYGFLGGETDQFHPELTIDNHHVEAPARPDEGYHLSEDLVDQAIGFLHDDQSVYPDRPFFMYLAFGATHAPHHAPAEYLAKYRGQFDEGWDVVRDQWFARQREFGVIPADTVLAPRNPGVLPWGDLSDNERALACRLQEAFAAMLEHTDAQIGRLVETLDQLEVLDDTLIMVLSDNGASQEGGPTGVLDEMKFFNFVAEDPDTAVERL</sequence>
<organism evidence="7">
    <name type="scientific">marine metagenome</name>
    <dbReference type="NCBI Taxonomy" id="408172"/>
    <lineage>
        <taxon>unclassified sequences</taxon>
        <taxon>metagenomes</taxon>
        <taxon>ecological metagenomes</taxon>
    </lineage>
</organism>
<evidence type="ECO:0000256" key="3">
    <source>
        <dbReference type="ARBA" id="ARBA00022801"/>
    </source>
</evidence>
<evidence type="ECO:0000256" key="1">
    <source>
        <dbReference type="ARBA" id="ARBA00008779"/>
    </source>
</evidence>
<evidence type="ECO:0000259" key="6">
    <source>
        <dbReference type="Pfam" id="PF00884"/>
    </source>
</evidence>
<dbReference type="InterPro" id="IPR017850">
    <property type="entry name" value="Alkaline_phosphatase_core_sf"/>
</dbReference>
<feature type="region of interest" description="Disordered" evidence="5">
    <location>
        <begin position="1"/>
        <end position="20"/>
    </location>
</feature>
<dbReference type="InterPro" id="IPR000917">
    <property type="entry name" value="Sulfatase_N"/>
</dbReference>
<name>A0A382CW86_9ZZZZ</name>
<gene>
    <name evidence="7" type="ORF">METZ01_LOCUS182427</name>
</gene>
<dbReference type="GO" id="GO:0016787">
    <property type="term" value="F:hydrolase activity"/>
    <property type="evidence" value="ECO:0007669"/>
    <property type="project" value="UniProtKB-KW"/>
</dbReference>
<dbReference type="PROSITE" id="PS00149">
    <property type="entry name" value="SULFATASE_2"/>
    <property type="match status" value="1"/>
</dbReference>
<evidence type="ECO:0000256" key="5">
    <source>
        <dbReference type="SAM" id="MobiDB-lite"/>
    </source>
</evidence>
<dbReference type="SUPFAM" id="SSF53649">
    <property type="entry name" value="Alkaline phosphatase-like"/>
    <property type="match status" value="1"/>
</dbReference>
<protein>
    <recommendedName>
        <fullName evidence="6">Sulfatase N-terminal domain-containing protein</fullName>
    </recommendedName>
</protein>
<dbReference type="GO" id="GO:0046872">
    <property type="term" value="F:metal ion binding"/>
    <property type="evidence" value="ECO:0007669"/>
    <property type="project" value="UniProtKB-KW"/>
</dbReference>
<feature type="non-terminal residue" evidence="7">
    <location>
        <position position="372"/>
    </location>
</feature>
<comment type="similarity">
    <text evidence="1">Belongs to the sulfatase family.</text>
</comment>
<feature type="domain" description="Sulfatase N-terminal" evidence="6">
    <location>
        <begin position="34"/>
        <end position="347"/>
    </location>
</feature>
<dbReference type="Gene3D" id="3.40.720.10">
    <property type="entry name" value="Alkaline Phosphatase, subunit A"/>
    <property type="match status" value="1"/>
</dbReference>
<evidence type="ECO:0000256" key="4">
    <source>
        <dbReference type="ARBA" id="ARBA00022837"/>
    </source>
</evidence>
<dbReference type="PROSITE" id="PS00523">
    <property type="entry name" value="SULFATASE_1"/>
    <property type="match status" value="1"/>
</dbReference>
<dbReference type="Pfam" id="PF00884">
    <property type="entry name" value="Sulfatase"/>
    <property type="match status" value="1"/>
</dbReference>
<proteinExistence type="inferred from homology"/>
<dbReference type="AlphaFoldDB" id="A0A382CW86"/>
<dbReference type="EMBL" id="UINC01036109">
    <property type="protein sequence ID" value="SVB29573.1"/>
    <property type="molecule type" value="Genomic_DNA"/>
</dbReference>
<reference evidence="7" key="1">
    <citation type="submission" date="2018-05" db="EMBL/GenBank/DDBJ databases">
        <authorList>
            <person name="Lanie J.A."/>
            <person name="Ng W.-L."/>
            <person name="Kazmierczak K.M."/>
            <person name="Andrzejewski T.M."/>
            <person name="Davidsen T.M."/>
            <person name="Wayne K.J."/>
            <person name="Tettelin H."/>
            <person name="Glass J.I."/>
            <person name="Rusch D."/>
            <person name="Podicherti R."/>
            <person name="Tsui H.-C.T."/>
            <person name="Winkler M.E."/>
        </authorList>
    </citation>
    <scope>NUCLEOTIDE SEQUENCE</scope>
</reference>
<keyword evidence="3" id="KW-0378">Hydrolase</keyword>